<gene>
    <name evidence="1" type="ORF">SAMN06295933_1748</name>
</gene>
<evidence type="ECO:0000313" key="2">
    <source>
        <dbReference type="Proteomes" id="UP000192906"/>
    </source>
</evidence>
<dbReference type="AlphaFoldDB" id="A0A1X7DD72"/>
<dbReference type="STRING" id="1519643.SAMN06295933_1748"/>
<accession>A0A1X7DD72</accession>
<dbReference type="EMBL" id="FWZU01000003">
    <property type="protein sequence ID" value="SMF12903.1"/>
    <property type="molecule type" value="Genomic_DNA"/>
</dbReference>
<dbReference type="Pfam" id="PF08735">
    <property type="entry name" value="DUF1786"/>
    <property type="match status" value="1"/>
</dbReference>
<sequence>MSRKILSLDIGSGTQDVLYYIEGVEIENCFKFVLPSPARVVAALIKELTVKGSDIYLTGKNMGGGFGWAVNEHIKAGYKVFAHPRAALALGDDLDRLKQNGIMLSESLPSGCVPVHLEDYNSGWWNCFLSAAGLEQPDLVVASVQDHGFHPGKSNRMGRFNLWKRFLLENKGKPEELLFETVPEEFTRLAELQISIGGGAVCDTGAAAVLGAFFVDEIVQRSFKEGLCLINVGNSHTVAFLLFEGRVHGIYEHHTGNMTSEKLWLDSQLFRKGDLSFEKVFDDYGHGCATLDLPAEAGGFIPTYVMGPRRAMLKKYPVEFPAPGGDMMLAGCFGLIKGLALKGAI</sequence>
<protein>
    <submittedName>
        <fullName evidence="1">Uncharacterized protein, DUF1786 family</fullName>
    </submittedName>
</protein>
<keyword evidence="2" id="KW-1185">Reference proteome</keyword>
<organism evidence="1 2">
    <name type="scientific">Desulfovibrio gilichinskyi</name>
    <dbReference type="NCBI Taxonomy" id="1519643"/>
    <lineage>
        <taxon>Bacteria</taxon>
        <taxon>Pseudomonadati</taxon>
        <taxon>Thermodesulfobacteriota</taxon>
        <taxon>Desulfovibrionia</taxon>
        <taxon>Desulfovibrionales</taxon>
        <taxon>Desulfovibrionaceae</taxon>
        <taxon>Desulfovibrio</taxon>
    </lineage>
</organism>
<reference evidence="2" key="1">
    <citation type="submission" date="2017-04" db="EMBL/GenBank/DDBJ databases">
        <authorList>
            <person name="Varghese N."/>
            <person name="Submissions S."/>
        </authorList>
    </citation>
    <scope>NUCLEOTIDE SEQUENCE [LARGE SCALE GENOMIC DNA]</scope>
    <source>
        <strain evidence="2">K3S</strain>
    </source>
</reference>
<dbReference type="RefSeq" id="WP_085101348.1">
    <property type="nucleotide sequence ID" value="NZ_FWZU01000003.1"/>
</dbReference>
<dbReference type="Proteomes" id="UP000192906">
    <property type="component" value="Unassembled WGS sequence"/>
</dbReference>
<evidence type="ECO:0000313" key="1">
    <source>
        <dbReference type="EMBL" id="SMF12903.1"/>
    </source>
</evidence>
<proteinExistence type="predicted"/>
<name>A0A1X7DD72_9BACT</name>
<dbReference type="InterPro" id="IPR014846">
    <property type="entry name" value="DUF1786_pyruvate_format-lyase"/>
</dbReference>
<dbReference type="OrthoDB" id="9777509at2"/>